<dbReference type="KEGG" id="hhg:XM38_000590"/>
<feature type="transmembrane region" description="Helical" evidence="1">
    <location>
        <begin position="6"/>
        <end position="30"/>
    </location>
</feature>
<dbReference type="AlphaFoldDB" id="A0A1Z3HFS5"/>
<reference evidence="2 3" key="1">
    <citation type="journal article" date="2016" name="Biochim. Biophys. Acta">
        <title>Characterization of red-shifted phycobilisomes isolated from the chlorophyll f-containing cyanobacterium Halomicronema hongdechloris.</title>
        <authorList>
            <person name="Li Y."/>
            <person name="Lin Y."/>
            <person name="Garvey C.J."/>
            <person name="Birch D."/>
            <person name="Corkery R.W."/>
            <person name="Loughlin P.C."/>
            <person name="Scheer H."/>
            <person name="Willows R.D."/>
            <person name="Chen M."/>
        </authorList>
    </citation>
    <scope>NUCLEOTIDE SEQUENCE [LARGE SCALE GENOMIC DNA]</scope>
    <source>
        <strain evidence="2 3">C2206</strain>
    </source>
</reference>
<dbReference type="RefSeq" id="WP_080805775.1">
    <property type="nucleotide sequence ID" value="NZ_CP021983.2"/>
</dbReference>
<dbReference type="STRING" id="1641165.XM38_02755"/>
<evidence type="ECO:0000313" key="2">
    <source>
        <dbReference type="EMBL" id="ASC69133.1"/>
    </source>
</evidence>
<dbReference type="OrthoDB" id="517874at2"/>
<gene>
    <name evidence="2" type="ORF">XM38_000590</name>
</gene>
<dbReference type="Proteomes" id="UP000191901">
    <property type="component" value="Chromosome"/>
</dbReference>
<evidence type="ECO:0000313" key="3">
    <source>
        <dbReference type="Proteomes" id="UP000191901"/>
    </source>
</evidence>
<accession>A0A1Z3HFS5</accession>
<keyword evidence="1" id="KW-0812">Transmembrane</keyword>
<protein>
    <submittedName>
        <fullName evidence="2">Uncharacterized protein</fullName>
    </submittedName>
</protein>
<sequence>MAIFRAYIAPLLIVLTFLVAMVAVSARIFLPGDMMAPAPVTETPSPETSVAPSNTSVAGPTLPAAVSILLHGPAEDAA</sequence>
<keyword evidence="1" id="KW-0472">Membrane</keyword>
<keyword evidence="1" id="KW-1133">Transmembrane helix</keyword>
<proteinExistence type="predicted"/>
<organism evidence="2 3">
    <name type="scientific">Halomicronema hongdechloris C2206</name>
    <dbReference type="NCBI Taxonomy" id="1641165"/>
    <lineage>
        <taxon>Bacteria</taxon>
        <taxon>Bacillati</taxon>
        <taxon>Cyanobacteriota</taxon>
        <taxon>Cyanophyceae</taxon>
        <taxon>Nodosilineales</taxon>
        <taxon>Nodosilineaceae</taxon>
        <taxon>Halomicronema</taxon>
    </lineage>
</organism>
<keyword evidence="3" id="KW-1185">Reference proteome</keyword>
<name>A0A1Z3HFS5_9CYAN</name>
<evidence type="ECO:0000256" key="1">
    <source>
        <dbReference type="SAM" id="Phobius"/>
    </source>
</evidence>
<dbReference type="EMBL" id="CP021983">
    <property type="protein sequence ID" value="ASC69133.1"/>
    <property type="molecule type" value="Genomic_DNA"/>
</dbReference>